<dbReference type="Proteomes" id="UP001626550">
    <property type="component" value="Unassembled WGS sequence"/>
</dbReference>
<keyword evidence="3" id="KW-1185">Reference proteome</keyword>
<organism evidence="2 3">
    <name type="scientific">Cichlidogyrus casuarinus</name>
    <dbReference type="NCBI Taxonomy" id="1844966"/>
    <lineage>
        <taxon>Eukaryota</taxon>
        <taxon>Metazoa</taxon>
        <taxon>Spiralia</taxon>
        <taxon>Lophotrochozoa</taxon>
        <taxon>Platyhelminthes</taxon>
        <taxon>Monogenea</taxon>
        <taxon>Monopisthocotylea</taxon>
        <taxon>Dactylogyridea</taxon>
        <taxon>Ancyrocephalidae</taxon>
        <taxon>Cichlidogyrus</taxon>
    </lineage>
</organism>
<gene>
    <name evidence="2" type="ORF">Ciccas_013157</name>
</gene>
<evidence type="ECO:0000256" key="1">
    <source>
        <dbReference type="SAM" id="MobiDB-lite"/>
    </source>
</evidence>
<comment type="caution">
    <text evidence="2">The sequence shown here is derived from an EMBL/GenBank/DDBJ whole genome shotgun (WGS) entry which is preliminary data.</text>
</comment>
<sequence length="133" mass="14876">RGALASKLDDQYNGPYEILEMHDKFFTLRIKGQPKNVSIDRIRPFDESYLYDANFGDQTSCPSILKGSCKSRAKERNQSLDGVSAEPVPSDQQPIAPSINTHVGPTVTVPGVQVEYRTRAGRIVRPPVRFRNT</sequence>
<dbReference type="EMBL" id="JBJKFK010005457">
    <property type="protein sequence ID" value="KAL3308313.1"/>
    <property type="molecule type" value="Genomic_DNA"/>
</dbReference>
<proteinExistence type="predicted"/>
<accession>A0ABD2PMS1</accession>
<protein>
    <submittedName>
        <fullName evidence="2">Uncharacterized protein</fullName>
    </submittedName>
</protein>
<dbReference type="AlphaFoldDB" id="A0ABD2PMS1"/>
<feature type="non-terminal residue" evidence="2">
    <location>
        <position position="1"/>
    </location>
</feature>
<feature type="compositionally biased region" description="Polar residues" evidence="1">
    <location>
        <begin position="90"/>
        <end position="101"/>
    </location>
</feature>
<reference evidence="2 3" key="1">
    <citation type="submission" date="2024-11" db="EMBL/GenBank/DDBJ databases">
        <title>Adaptive evolution of stress response genes in parasites aligns with host niche diversity.</title>
        <authorList>
            <person name="Hahn C."/>
            <person name="Resl P."/>
        </authorList>
    </citation>
    <scope>NUCLEOTIDE SEQUENCE [LARGE SCALE GENOMIC DNA]</scope>
    <source>
        <strain evidence="2">EGGRZ-B1_66</strain>
        <tissue evidence="2">Body</tissue>
    </source>
</reference>
<evidence type="ECO:0000313" key="3">
    <source>
        <dbReference type="Proteomes" id="UP001626550"/>
    </source>
</evidence>
<evidence type="ECO:0000313" key="2">
    <source>
        <dbReference type="EMBL" id="KAL3308313.1"/>
    </source>
</evidence>
<feature type="region of interest" description="Disordered" evidence="1">
    <location>
        <begin position="75"/>
        <end position="106"/>
    </location>
</feature>
<name>A0ABD2PMS1_9PLAT</name>